<dbReference type="AlphaFoldDB" id="A0A0V7ZYI9"/>
<organism evidence="2 3">
    <name type="scientific">Mastigocoleus testarum BC008</name>
    <dbReference type="NCBI Taxonomy" id="371196"/>
    <lineage>
        <taxon>Bacteria</taxon>
        <taxon>Bacillati</taxon>
        <taxon>Cyanobacteriota</taxon>
        <taxon>Cyanophyceae</taxon>
        <taxon>Nostocales</taxon>
        <taxon>Hapalosiphonaceae</taxon>
        <taxon>Mastigocoleus</taxon>
    </lineage>
</organism>
<sequence>MKIHYMEKIMTNMKSIPDAHQRVFKLDVEEVTKIVKRGKPLTADELEERGPDEIYMADQVPEESALRQSIPLPPAIGDLVFPNVILANPYFCWCSSYTWCLELDEFGRLRYVLKCNYWCIPQLQIVA</sequence>
<name>A0A0V7ZYI9_9CYAN</name>
<dbReference type="RefSeq" id="WP_027843539.1">
    <property type="nucleotide sequence ID" value="NZ_LMTZ01000018.1"/>
</dbReference>
<dbReference type="Proteomes" id="UP000053372">
    <property type="component" value="Unassembled WGS sequence"/>
</dbReference>
<keyword evidence="3" id="KW-1185">Reference proteome</keyword>
<protein>
    <submittedName>
        <fullName evidence="2">Uncharacterized protein</fullName>
    </submittedName>
</protein>
<evidence type="ECO:0000313" key="2">
    <source>
        <dbReference type="EMBL" id="KST69609.1"/>
    </source>
</evidence>
<dbReference type="EMBL" id="LMTZ01000018">
    <property type="protein sequence ID" value="KST69609.1"/>
    <property type="molecule type" value="Genomic_DNA"/>
</dbReference>
<gene>
    <name evidence="2" type="ORF">BC008_04720</name>
    <name evidence="1" type="ORF">BC008_07220</name>
</gene>
<proteinExistence type="predicted"/>
<evidence type="ECO:0000313" key="1">
    <source>
        <dbReference type="EMBL" id="KST61828.1"/>
    </source>
</evidence>
<accession>A0A0V7ZYI9</accession>
<evidence type="ECO:0000313" key="3">
    <source>
        <dbReference type="Proteomes" id="UP000053372"/>
    </source>
</evidence>
<reference evidence="2 3" key="1">
    <citation type="journal article" date="2015" name="Genome Announc.">
        <title>Draft Genome of the Euendolithic (true boring) Cyanobacterium Mastigocoleus testarum strain BC008.</title>
        <authorList>
            <person name="Guida B.S."/>
            <person name="Garcia-Pichel F."/>
        </authorList>
    </citation>
    <scope>NUCLEOTIDE SEQUENCE [LARGE SCALE GENOMIC DNA]</scope>
    <source>
        <strain evidence="2 3">BC008</strain>
    </source>
</reference>
<dbReference type="EMBL" id="LMTZ01000170">
    <property type="protein sequence ID" value="KST61828.1"/>
    <property type="molecule type" value="Genomic_DNA"/>
</dbReference>
<comment type="caution">
    <text evidence="2">The sequence shown here is derived from an EMBL/GenBank/DDBJ whole genome shotgun (WGS) entry which is preliminary data.</text>
</comment>